<evidence type="ECO:0000313" key="3">
    <source>
        <dbReference type="Proteomes" id="UP000005730"/>
    </source>
</evidence>
<dbReference type="RefSeq" id="WP_006583937.1">
    <property type="nucleotide sequence ID" value="NZ_CM001377.1"/>
</dbReference>
<feature type="transmembrane region" description="Helical" evidence="1">
    <location>
        <begin position="390"/>
        <end position="408"/>
    </location>
</feature>
<feature type="transmembrane region" description="Helical" evidence="1">
    <location>
        <begin position="583"/>
        <end position="603"/>
    </location>
</feature>
<proteinExistence type="predicted"/>
<dbReference type="Pfam" id="PF18949">
    <property type="entry name" value="DUF5693"/>
    <property type="match status" value="1"/>
</dbReference>
<dbReference type="EMBL" id="CM001377">
    <property type="protein sequence ID" value="EHM10443.1"/>
    <property type="molecule type" value="Genomic_DNA"/>
</dbReference>
<keyword evidence="1" id="KW-0812">Transmembrane</keyword>
<name>H0UNM8_9BACT</name>
<dbReference type="HOGENOM" id="CLU_023389_0_0_0"/>
<sequence length="643" mass="69424">MIHFPKGGQLRGGAADGRGSSFFVALLVASLCVSLFSLLPRVRAEVGNRKVGIVLEYRDLVSLAREGRATPSGLAESLRAKGLSGLLVGELTGRDLISGFGSLRLSPVRDLPFPLPVQGVPKDRAVLWSSADDPNMRLAMPYLSAKFPASSRMSSSGYLAVLLSLGMSDLLDSGLVPDFEGLELARRLGFPVLFRPLPCIGVGGGAVASGIETLLSHGYLIRGILPAGLTVAGYPQLEPLGALLRGESMFLAQPEFVKQIGMVQAGKSAFPNLIPLHSVIKDEVFSKSITREQLVERMVRAVHERTVRLLLVRPYDLYPGERLGSFTEDLDLLSASLRARGYIMGFPSAEQPVGRSRIAPFGAALALLAVMMSLLNRFSEVRLLNSPRLIPLYLGVPLLLALGASIAGGFPMKLMGALLGALGASEAALRALDQKSPLRGALWGFAVALAVGTAIGAMYGFSLYMLRVEVFSGVKLTLVLPPVMVVLNDVLKRRYPEGAEILKRPPLWGELMVAGILLAGLAFMAVRSDNTALVPQWELSFREWLERLLLVRPRTKELLGYPCLFVTSWLSARGIVPRLQEVFRIVSSLAFASAVNSFCHLHTPYPLTLLRGFNGLWTGCLIGLVLFVSLGAVFNYRAGRLRS</sequence>
<keyword evidence="1" id="KW-0472">Membrane</keyword>
<dbReference type="AlphaFoldDB" id="H0UNM8"/>
<evidence type="ECO:0000256" key="1">
    <source>
        <dbReference type="SAM" id="Phobius"/>
    </source>
</evidence>
<feature type="transmembrane region" description="Helical" evidence="1">
    <location>
        <begin position="441"/>
        <end position="464"/>
    </location>
</feature>
<protein>
    <submittedName>
        <fullName evidence="2">Uncharacterized protein</fullName>
    </submittedName>
</protein>
<gene>
    <name evidence="2" type="ORF">TheveDRAFT_1323</name>
</gene>
<dbReference type="InterPro" id="IPR043748">
    <property type="entry name" value="DUF5693"/>
</dbReference>
<keyword evidence="1" id="KW-1133">Transmembrane helix</keyword>
<dbReference type="Proteomes" id="UP000005730">
    <property type="component" value="Chromosome"/>
</dbReference>
<evidence type="ECO:0000313" key="2">
    <source>
        <dbReference type="EMBL" id="EHM10443.1"/>
    </source>
</evidence>
<accession>H0UNM8</accession>
<feature type="transmembrane region" description="Helical" evidence="1">
    <location>
        <begin position="358"/>
        <end position="378"/>
    </location>
</feature>
<feature type="transmembrane region" description="Helical" evidence="1">
    <location>
        <begin position="615"/>
        <end position="636"/>
    </location>
</feature>
<organism evidence="2 3">
    <name type="scientific">Thermanaerovibrio velox DSM 12556</name>
    <dbReference type="NCBI Taxonomy" id="926567"/>
    <lineage>
        <taxon>Bacteria</taxon>
        <taxon>Thermotogati</taxon>
        <taxon>Synergistota</taxon>
        <taxon>Synergistia</taxon>
        <taxon>Synergistales</taxon>
        <taxon>Synergistaceae</taxon>
        <taxon>Thermanaerovibrio</taxon>
    </lineage>
</organism>
<dbReference type="STRING" id="926567.TheveDRAFT_1323"/>
<keyword evidence="3" id="KW-1185">Reference proteome</keyword>
<reference evidence="2 3" key="1">
    <citation type="submission" date="2011-10" db="EMBL/GenBank/DDBJ databases">
        <title>The Noncontiguous Finished genome of Thermanaerovibrio velox DSM 12556.</title>
        <authorList>
            <consortium name="US DOE Joint Genome Institute (JGI-PGF)"/>
            <person name="Lucas S."/>
            <person name="Copeland A."/>
            <person name="Lapidus A."/>
            <person name="Glavina del Rio T."/>
            <person name="Dalin E."/>
            <person name="Tice H."/>
            <person name="Bruce D."/>
            <person name="Goodwin L."/>
            <person name="Pitluck S."/>
            <person name="Peters L."/>
            <person name="Mikhailova N."/>
            <person name="Teshima H."/>
            <person name="Kyrpides N."/>
            <person name="Mavromatis K."/>
            <person name="Ivanova N."/>
            <person name="Markowitz V."/>
            <person name="Cheng J.-F."/>
            <person name="Hugenholtz P."/>
            <person name="Woyke T."/>
            <person name="Wu D."/>
            <person name="Spring S."/>
            <person name="Brambilla E.-M."/>
            <person name="Klenk H.-P."/>
            <person name="Eisen J.A."/>
        </authorList>
    </citation>
    <scope>NUCLEOTIDE SEQUENCE [LARGE SCALE GENOMIC DNA]</scope>
    <source>
        <strain evidence="2 3">DSM 12556</strain>
    </source>
</reference>
<feature type="transmembrane region" description="Helical" evidence="1">
    <location>
        <begin position="507"/>
        <end position="526"/>
    </location>
</feature>
<feature type="transmembrane region" description="Helical" evidence="1">
    <location>
        <begin position="21"/>
        <end position="39"/>
    </location>
</feature>
<dbReference type="eggNOG" id="ENOG502Z8QQ">
    <property type="taxonomic scope" value="Bacteria"/>
</dbReference>
<feature type="transmembrane region" description="Helical" evidence="1">
    <location>
        <begin position="470"/>
        <end position="487"/>
    </location>
</feature>